<dbReference type="EMBL" id="CP002026">
    <property type="protein sequence ID" value="ADH89309.1"/>
    <property type="molecule type" value="Genomic_DNA"/>
</dbReference>
<dbReference type="KEGG" id="sno:Snov_2011"/>
<name>D7A048_ANCN5</name>
<dbReference type="Proteomes" id="UP000006633">
    <property type="component" value="Chromosome"/>
</dbReference>
<dbReference type="HOGENOM" id="CLU_1137483_0_0_5"/>
<organism evidence="1 2">
    <name type="scientific">Ancylobacter novellus (strain ATCC 8093 / DSM 506 / JCM 20403 / CCM 1077 / IAM 12100 / NBRC 12443 / NCIMB 10456)</name>
    <name type="common">Starkeya novella</name>
    <dbReference type="NCBI Taxonomy" id="639283"/>
    <lineage>
        <taxon>Bacteria</taxon>
        <taxon>Pseudomonadati</taxon>
        <taxon>Pseudomonadota</taxon>
        <taxon>Alphaproteobacteria</taxon>
        <taxon>Hyphomicrobiales</taxon>
        <taxon>Xanthobacteraceae</taxon>
        <taxon>Ancylobacter</taxon>
    </lineage>
</organism>
<dbReference type="OrthoDB" id="9870641at2"/>
<dbReference type="STRING" id="639283.Snov_2011"/>
<sequence>MSFTVSSSVGQTFDVAVTEISVVAEDEAIHAVTIASDVQSAPSISTEDGMSMAIGGDATAVGEDTLAVAEVSAFLGDDGNVQIASGSADFLAIGEGDPGTYANAYSYVDFVGDADQVVTLNVSVTEYVQEPDQAAWYSSSESTLFAMDVDDVPAGEPVDDVVAVDDIAEPEPSLELPLTLEPSEDPACGCSGDEPSYTIDDNVVLFDVSATAVADNTVVTVDFFGLTVEDQLSTATVGVILGIE</sequence>
<accession>D7A048</accession>
<dbReference type="RefSeq" id="WP_013166813.1">
    <property type="nucleotide sequence ID" value="NC_014217.1"/>
</dbReference>
<keyword evidence="2" id="KW-1185">Reference proteome</keyword>
<protein>
    <submittedName>
        <fullName evidence="1">Uncharacterized protein</fullName>
    </submittedName>
</protein>
<gene>
    <name evidence="1" type="ordered locus">Snov_2011</name>
</gene>
<evidence type="ECO:0000313" key="2">
    <source>
        <dbReference type="Proteomes" id="UP000006633"/>
    </source>
</evidence>
<evidence type="ECO:0000313" key="1">
    <source>
        <dbReference type="EMBL" id="ADH89309.1"/>
    </source>
</evidence>
<dbReference type="eggNOG" id="ENOG502ZMDT">
    <property type="taxonomic scope" value="Bacteria"/>
</dbReference>
<reference evidence="1 2" key="1">
    <citation type="journal article" date="2012" name="Stand. Genomic Sci.">
        <title>Complete genome sequence of the facultatively chemolithoautotrophic and methylotrophic alpha Proteobacterium Starkeya novella type strain (ATCC 8093(T)).</title>
        <authorList>
            <person name="Kappler U."/>
            <person name="Davenport K."/>
            <person name="Beatson S."/>
            <person name="Lucas S."/>
            <person name="Lapidus A."/>
            <person name="Copeland A."/>
            <person name="Berry K.W."/>
            <person name="Glavina Del Rio T."/>
            <person name="Hammon N."/>
            <person name="Dalin E."/>
            <person name="Tice H."/>
            <person name="Pitluck S."/>
            <person name="Richardson P."/>
            <person name="Bruce D."/>
            <person name="Goodwin L.A."/>
            <person name="Han C."/>
            <person name="Tapia R."/>
            <person name="Detter J.C."/>
            <person name="Chang Y.J."/>
            <person name="Jeffries C.D."/>
            <person name="Land M."/>
            <person name="Hauser L."/>
            <person name="Kyrpides N.C."/>
            <person name="Goker M."/>
            <person name="Ivanova N."/>
            <person name="Klenk H.P."/>
            <person name="Woyke T."/>
        </authorList>
    </citation>
    <scope>NUCLEOTIDE SEQUENCE [LARGE SCALE GENOMIC DNA]</scope>
    <source>
        <strain evidence="2">ATCC 8093 / DSM 506 / JCM 20403 / CCM 1077 / IAM 12100 / NBRC 12443 / NCIMB 10456</strain>
    </source>
</reference>
<dbReference type="AlphaFoldDB" id="D7A048"/>
<proteinExistence type="predicted"/>